<dbReference type="Gene3D" id="2.40.50.100">
    <property type="match status" value="1"/>
</dbReference>
<keyword evidence="10" id="KW-1185">Reference proteome</keyword>
<dbReference type="Pfam" id="PF25917">
    <property type="entry name" value="BSH_RND"/>
    <property type="match status" value="1"/>
</dbReference>
<dbReference type="PROSITE" id="PS51257">
    <property type="entry name" value="PROKAR_LIPOPROTEIN"/>
    <property type="match status" value="1"/>
</dbReference>
<dbReference type="EMBL" id="JAGWCR010000015">
    <property type="protein sequence ID" value="MBS3651714.1"/>
    <property type="molecule type" value="Genomic_DNA"/>
</dbReference>
<evidence type="ECO:0000256" key="4">
    <source>
        <dbReference type="SAM" id="SignalP"/>
    </source>
</evidence>
<feature type="domain" description="Multidrug resistance protein MdtA-like barrel-sandwich hybrid" evidence="6">
    <location>
        <begin position="65"/>
        <end position="205"/>
    </location>
</feature>
<proteinExistence type="inferred from homology"/>
<dbReference type="InterPro" id="IPR058625">
    <property type="entry name" value="MdtA-like_BSH"/>
</dbReference>
<evidence type="ECO:0000259" key="5">
    <source>
        <dbReference type="Pfam" id="PF25876"/>
    </source>
</evidence>
<evidence type="ECO:0000313" key="10">
    <source>
        <dbReference type="Proteomes" id="UP000680348"/>
    </source>
</evidence>
<dbReference type="PANTHER" id="PTHR30158">
    <property type="entry name" value="ACRA/E-RELATED COMPONENT OF DRUG EFFLUX TRANSPORTER"/>
    <property type="match status" value="1"/>
</dbReference>
<dbReference type="InterPro" id="IPR058627">
    <property type="entry name" value="MdtA-like_C"/>
</dbReference>
<evidence type="ECO:0000256" key="1">
    <source>
        <dbReference type="ARBA" id="ARBA00004196"/>
    </source>
</evidence>
<organism evidence="9 10">
    <name type="scientific">Pseudaminobacter soli</name>
    <name type="common">ex Zhang et al. 2022</name>
    <dbReference type="NCBI Taxonomy" id="2831468"/>
    <lineage>
        <taxon>Bacteria</taxon>
        <taxon>Pseudomonadati</taxon>
        <taxon>Pseudomonadota</taxon>
        <taxon>Alphaproteobacteria</taxon>
        <taxon>Hyphomicrobiales</taxon>
        <taxon>Phyllobacteriaceae</taxon>
        <taxon>Pseudaminobacter</taxon>
    </lineage>
</organism>
<comment type="subcellular location">
    <subcellularLocation>
        <location evidence="1">Cell envelope</location>
    </subcellularLocation>
</comment>
<name>A0A942E0R0_9HYPH</name>
<feature type="signal peptide" evidence="4">
    <location>
        <begin position="1"/>
        <end position="22"/>
    </location>
</feature>
<dbReference type="InterPro" id="IPR006143">
    <property type="entry name" value="RND_pump_MFP"/>
</dbReference>
<sequence length="395" mass="42251">MKALSYPARLASTLTLLSLVVACSESQGNTPPPPAPPPPLVSVVEVKPEQLAVTNELPGRVAPTRIAEVRPRISGIVVERVFEQGSFVEQGDVLYRIDPEPFRVQVDAAQATLMRAQATHLLARQQADRQNELRERNITSVQQQDSAVAALAQADADVAAAQSGLAAAKLNLAYAEVKAPIAGRIGRAMITEGALVSSAESLATVQQLDPVYIDFTQSSMELLRLRQALEAGVLDSPAPGEASVRIHMDDGSEYPQTGRLLFSEATVDPTTGQVTMRAEVPNPKGDLLPGLYVRVLIEQGIEKSAIAIPQQAVQRDAGGASQVYLVNAENVAELRKVRVGRTLADRVVIEDGLNGGEKVVVEGFQKLRPGAQVNPEVWSAKDSTTAETPRQDKQG</sequence>
<feature type="chain" id="PRO_5037322619" evidence="4">
    <location>
        <begin position="23"/>
        <end position="395"/>
    </location>
</feature>
<dbReference type="GO" id="GO:0046677">
    <property type="term" value="P:response to antibiotic"/>
    <property type="evidence" value="ECO:0007669"/>
    <property type="project" value="TreeGrafter"/>
</dbReference>
<dbReference type="GO" id="GO:0005886">
    <property type="term" value="C:plasma membrane"/>
    <property type="evidence" value="ECO:0007669"/>
    <property type="project" value="TreeGrafter"/>
</dbReference>
<keyword evidence="4" id="KW-0732">Signal</keyword>
<feature type="domain" description="Multidrug resistance protein MdtA-like beta-barrel" evidence="7">
    <location>
        <begin position="210"/>
        <end position="300"/>
    </location>
</feature>
<dbReference type="Pfam" id="PF25876">
    <property type="entry name" value="HH_MFP_RND"/>
    <property type="match status" value="1"/>
</dbReference>
<comment type="caution">
    <text evidence="9">The sequence shown here is derived from an EMBL/GenBank/DDBJ whole genome shotgun (WGS) entry which is preliminary data.</text>
</comment>
<evidence type="ECO:0000259" key="7">
    <source>
        <dbReference type="Pfam" id="PF25944"/>
    </source>
</evidence>
<dbReference type="Gene3D" id="2.40.30.170">
    <property type="match status" value="1"/>
</dbReference>
<gene>
    <name evidence="9" type="ORF">KEU06_24140</name>
</gene>
<dbReference type="PANTHER" id="PTHR30158:SF3">
    <property type="entry name" value="MULTIDRUG EFFLUX PUMP SUBUNIT ACRA-RELATED"/>
    <property type="match status" value="1"/>
</dbReference>
<dbReference type="GO" id="GO:0022857">
    <property type="term" value="F:transmembrane transporter activity"/>
    <property type="evidence" value="ECO:0007669"/>
    <property type="project" value="InterPro"/>
</dbReference>
<dbReference type="SUPFAM" id="SSF111369">
    <property type="entry name" value="HlyD-like secretion proteins"/>
    <property type="match status" value="1"/>
</dbReference>
<evidence type="ECO:0000256" key="2">
    <source>
        <dbReference type="ARBA" id="ARBA00009477"/>
    </source>
</evidence>
<comment type="similarity">
    <text evidence="2">Belongs to the membrane fusion protein (MFP) (TC 8.A.1) family.</text>
</comment>
<dbReference type="InterPro" id="IPR058626">
    <property type="entry name" value="MdtA-like_b-barrel"/>
</dbReference>
<dbReference type="NCBIfam" id="TIGR01730">
    <property type="entry name" value="RND_mfp"/>
    <property type="match status" value="1"/>
</dbReference>
<evidence type="ECO:0000259" key="8">
    <source>
        <dbReference type="Pfam" id="PF25967"/>
    </source>
</evidence>
<evidence type="ECO:0000313" key="9">
    <source>
        <dbReference type="EMBL" id="MBS3651714.1"/>
    </source>
</evidence>
<dbReference type="InterPro" id="IPR058624">
    <property type="entry name" value="MdtA-like_HH"/>
</dbReference>
<dbReference type="Gene3D" id="2.40.420.20">
    <property type="match status" value="1"/>
</dbReference>
<dbReference type="Gene3D" id="1.10.287.470">
    <property type="entry name" value="Helix hairpin bin"/>
    <property type="match status" value="1"/>
</dbReference>
<dbReference type="RefSeq" id="WP_188257261.1">
    <property type="nucleotide sequence ID" value="NZ_JABVCF010000015.1"/>
</dbReference>
<accession>A0A942E0R0</accession>
<dbReference type="FunFam" id="2.40.420.20:FF:000001">
    <property type="entry name" value="Efflux RND transporter periplasmic adaptor subunit"/>
    <property type="match status" value="1"/>
</dbReference>
<feature type="region of interest" description="Disordered" evidence="3">
    <location>
        <begin position="373"/>
        <end position="395"/>
    </location>
</feature>
<feature type="domain" description="Multidrug resistance protein MdtA-like alpha-helical hairpin" evidence="5">
    <location>
        <begin position="106"/>
        <end position="175"/>
    </location>
</feature>
<feature type="domain" description="Multidrug resistance protein MdtA-like C-terminal permuted SH3" evidence="8">
    <location>
        <begin position="305"/>
        <end position="366"/>
    </location>
</feature>
<dbReference type="AlphaFoldDB" id="A0A942E0R0"/>
<evidence type="ECO:0000256" key="3">
    <source>
        <dbReference type="SAM" id="MobiDB-lite"/>
    </source>
</evidence>
<dbReference type="Pfam" id="PF25944">
    <property type="entry name" value="Beta-barrel_RND"/>
    <property type="match status" value="1"/>
</dbReference>
<dbReference type="Proteomes" id="UP000680348">
    <property type="component" value="Unassembled WGS sequence"/>
</dbReference>
<evidence type="ECO:0000259" key="6">
    <source>
        <dbReference type="Pfam" id="PF25917"/>
    </source>
</evidence>
<dbReference type="GO" id="GO:0030313">
    <property type="term" value="C:cell envelope"/>
    <property type="evidence" value="ECO:0007669"/>
    <property type="project" value="UniProtKB-SubCell"/>
</dbReference>
<dbReference type="Pfam" id="PF25967">
    <property type="entry name" value="RND-MFP_C"/>
    <property type="match status" value="1"/>
</dbReference>
<reference evidence="9" key="1">
    <citation type="submission" date="2021-04" db="EMBL/GenBank/DDBJ databases">
        <title>Pseudaminobacter soli sp. nov., isolated from paddy soil contaminated by heavy metals.</title>
        <authorList>
            <person name="Zhang K."/>
        </authorList>
    </citation>
    <scope>NUCLEOTIDE SEQUENCE</scope>
    <source>
        <strain evidence="9">19-2017</strain>
    </source>
</reference>
<protein>
    <submittedName>
        <fullName evidence="9">Efflux RND transporter periplasmic adaptor subunit</fullName>
    </submittedName>
</protein>